<proteinExistence type="predicted"/>
<feature type="region of interest" description="Disordered" evidence="1">
    <location>
        <begin position="1110"/>
        <end position="1301"/>
    </location>
</feature>
<reference evidence="2" key="1">
    <citation type="journal article" date="2023" name="PhytoFront">
        <title>Draft Genome Resources of Seven Strains of Tilletia horrida, Causal Agent of Kernel Smut of Rice.</title>
        <authorList>
            <person name="Khanal S."/>
            <person name="Antony Babu S."/>
            <person name="Zhou X.G."/>
        </authorList>
    </citation>
    <scope>NUCLEOTIDE SEQUENCE</scope>
    <source>
        <strain evidence="2">TX6</strain>
    </source>
</reference>
<feature type="region of interest" description="Disordered" evidence="1">
    <location>
        <begin position="1"/>
        <end position="193"/>
    </location>
</feature>
<sequence>MSQPSQHRFSHADARAADAPVARPENAAGSTSSSSANARHDGSALGPSKRTGAANALSRSRGHVSAAATSIRALVTTASSAPSGSPAPVALLGMFPSPSVVSSSPQSQRMNGPNVPSSPRLTPVANAPTSPPQGSEHGSSQDGSQGQEAASQDSFSSYIHKNANIVASSSSQSSDAGASLSPERSPQPRPLVSSGAAVMQEVLPARQVGAVGHDIQGPSTSDWPSPTPSTRSAALARHFADSSQVSNMSASSDGLGTEPSFSFSSVSQGQGLYPGDDTSLTAVGSFSDTSLALLNKVTITSNPSQQLLEHDVVVGPVLETEVPASQPSLLEAPASVSSFVRQTSFRTFMGDSWTHFLQAQNQAAASALAPVIPPQARTIVGKKRSRAALEDISRDGSILSTQSSSSASTSARGTKDQSSRKVLTETDATAELRGQLLLQKSKAGQKVVKAATTNRRKQKSSKTAAAALPQNGLRGYRALTLHTSHNGRAMLGMKVRPFETVSCHFAPGITFGYPLPPLSPPLEKEGIPALQVPSKGLSSRLEGQIPVELRKSLRGTGLLAAQRIGEGDFSFGSVQEWAHSTDSSCPSSPEIVQSRLQGSSIIRTEHHKDAGAVEGQETALSLFASDQDQAKAKAKAVKARATPASPAAPSAASLGLLKPHTPSKAQYVFTRTKYGSVLGRFANVAPLRCASAPAGLSLQAKKKASAFTSLRVLLEAIPEKTGKGKKHTSRRYRARGFCRTPSLDAVMQRGNVMDRDKGHAGLPTPPKKKTRRARPAKAASQRQQIRASTPPLSPSKRVAILRGGLEEVDELESNSEGESDEDPVLARMPASGKGLRPAVTFSEIEGDDNDGEDDDEDDAARFALSSDNYEDDGSGVSWYRIRKRFGGGGGGSGGSASYSGMPAAPDVIDSDGFRRPMAPVGAGAAGSAQRRSHEVGAELSRSFSRSSSSSQADGHGRSWEEMRGYSGAYGQGNARPFYSAERGSAEWTDPMHMYANGSTLPPPPSGHPAYPGQSVARSSFLPSPHVRMAAGNSSQGTNNGAAASQFSRSTTLPSAMAHGSVHNGGYPDRFALNSNTFRRGYVGGSRPPVTHQAQHAHISGAPGNMIANAAAQGRAATSRWTGSSGSATATGAPAGSKKRSRQAVWEDEQQETATSGKTRHPKRQDRPSGAAARASAQDAQQVQHDENQPLPTEPVRFFASTGAAAQGKMSRHVSAPSGVNDPAFSAGQQHRVPLSTLGGPTTRSPPQSEAGSDEGLLRLSASGHPAAAGSSARRSASRPEEIEQTEQAAAEVLLTFGQGRE</sequence>
<keyword evidence="3" id="KW-1185">Reference proteome</keyword>
<feature type="compositionally biased region" description="Polar residues" evidence="1">
    <location>
        <begin position="132"/>
        <end position="159"/>
    </location>
</feature>
<feature type="region of interest" description="Disordered" evidence="1">
    <location>
        <begin position="212"/>
        <end position="233"/>
    </location>
</feature>
<evidence type="ECO:0000313" key="3">
    <source>
        <dbReference type="Proteomes" id="UP001176517"/>
    </source>
</evidence>
<feature type="compositionally biased region" description="Polar residues" evidence="1">
    <location>
        <begin position="245"/>
        <end position="254"/>
    </location>
</feature>
<feature type="compositionally biased region" description="Polar residues" evidence="1">
    <location>
        <begin position="109"/>
        <end position="120"/>
    </location>
</feature>
<feature type="compositionally biased region" description="Basic and acidic residues" evidence="1">
    <location>
        <begin position="413"/>
        <end position="424"/>
    </location>
</feature>
<feature type="compositionally biased region" description="Low complexity" evidence="1">
    <location>
        <begin position="1115"/>
        <end position="1135"/>
    </location>
</feature>
<feature type="region of interest" description="Disordered" evidence="1">
    <location>
        <begin position="994"/>
        <end position="1046"/>
    </location>
</feature>
<feature type="region of interest" description="Disordered" evidence="1">
    <location>
        <begin position="391"/>
        <end position="426"/>
    </location>
</feature>
<feature type="compositionally biased region" description="Low complexity" evidence="1">
    <location>
        <begin position="940"/>
        <end position="950"/>
    </location>
</feature>
<dbReference type="Proteomes" id="UP001176517">
    <property type="component" value="Unassembled WGS sequence"/>
</dbReference>
<feature type="compositionally biased region" description="Basic residues" evidence="1">
    <location>
        <begin position="766"/>
        <end position="775"/>
    </location>
</feature>
<feature type="compositionally biased region" description="Low complexity" evidence="1">
    <location>
        <begin position="400"/>
        <end position="411"/>
    </location>
</feature>
<feature type="region of interest" description="Disordered" evidence="1">
    <location>
        <begin position="443"/>
        <end position="465"/>
    </location>
</feature>
<organism evidence="2 3">
    <name type="scientific">Tilletia horrida</name>
    <dbReference type="NCBI Taxonomy" id="155126"/>
    <lineage>
        <taxon>Eukaryota</taxon>
        <taxon>Fungi</taxon>
        <taxon>Dikarya</taxon>
        <taxon>Basidiomycota</taxon>
        <taxon>Ustilaginomycotina</taxon>
        <taxon>Exobasidiomycetes</taxon>
        <taxon>Tilletiales</taxon>
        <taxon>Tilletiaceae</taxon>
        <taxon>Tilletia</taxon>
    </lineage>
</organism>
<feature type="compositionally biased region" description="Low complexity" evidence="1">
    <location>
        <begin position="17"/>
        <end position="37"/>
    </location>
</feature>
<feature type="compositionally biased region" description="Polar residues" evidence="1">
    <location>
        <begin position="1238"/>
        <end position="1250"/>
    </location>
</feature>
<comment type="caution">
    <text evidence="2">The sequence shown here is derived from an EMBL/GenBank/DDBJ whole genome shotgun (WGS) entry which is preliminary data.</text>
</comment>
<feature type="compositionally biased region" description="Low complexity" evidence="1">
    <location>
        <begin position="78"/>
        <end position="108"/>
    </location>
</feature>
<feature type="compositionally biased region" description="Low complexity" evidence="1">
    <location>
        <begin position="167"/>
        <end position="181"/>
    </location>
</feature>
<name>A0AAN6JPS5_9BASI</name>
<feature type="compositionally biased region" description="Polar residues" evidence="1">
    <location>
        <begin position="1031"/>
        <end position="1046"/>
    </location>
</feature>
<evidence type="ECO:0000313" key="2">
    <source>
        <dbReference type="EMBL" id="KAK0546658.1"/>
    </source>
</evidence>
<feature type="region of interest" description="Disordered" evidence="1">
    <location>
        <begin position="245"/>
        <end position="268"/>
    </location>
</feature>
<feature type="region of interest" description="Disordered" evidence="1">
    <location>
        <begin position="749"/>
        <end position="959"/>
    </location>
</feature>
<feature type="compositionally biased region" description="Acidic residues" evidence="1">
    <location>
        <begin position="844"/>
        <end position="858"/>
    </location>
</feature>
<dbReference type="EMBL" id="JAPDMZ010000185">
    <property type="protein sequence ID" value="KAK0546658.1"/>
    <property type="molecule type" value="Genomic_DNA"/>
</dbReference>
<accession>A0AAN6JPS5</accession>
<feature type="compositionally biased region" description="Low complexity" evidence="1">
    <location>
        <begin position="1170"/>
        <end position="1182"/>
    </location>
</feature>
<evidence type="ECO:0000256" key="1">
    <source>
        <dbReference type="SAM" id="MobiDB-lite"/>
    </source>
</evidence>
<gene>
    <name evidence="2" type="ORF">OC846_005165</name>
</gene>
<feature type="compositionally biased region" description="Low complexity" evidence="1">
    <location>
        <begin position="218"/>
        <end position="230"/>
    </location>
</feature>
<protein>
    <submittedName>
        <fullName evidence="2">Uncharacterized protein</fullName>
    </submittedName>
</protein>
<feature type="compositionally biased region" description="Acidic residues" evidence="1">
    <location>
        <begin position="806"/>
        <end position="823"/>
    </location>
</feature>
<feature type="compositionally biased region" description="Low complexity" evidence="1">
    <location>
        <begin position="1260"/>
        <end position="1274"/>
    </location>
</feature>